<dbReference type="InterPro" id="IPR005632">
    <property type="entry name" value="Chaperone_Skp"/>
</dbReference>
<evidence type="ECO:0000256" key="1">
    <source>
        <dbReference type="ARBA" id="ARBA00009091"/>
    </source>
</evidence>
<dbReference type="Pfam" id="PF03938">
    <property type="entry name" value="OmpH"/>
    <property type="match status" value="1"/>
</dbReference>
<evidence type="ECO:0000256" key="3">
    <source>
        <dbReference type="SAM" id="SignalP"/>
    </source>
</evidence>
<accession>A0A3L9YC43</accession>
<dbReference type="GO" id="GO:0005829">
    <property type="term" value="C:cytosol"/>
    <property type="evidence" value="ECO:0007669"/>
    <property type="project" value="TreeGrafter"/>
</dbReference>
<dbReference type="Proteomes" id="UP000271339">
    <property type="component" value="Unassembled WGS sequence"/>
</dbReference>
<keyword evidence="5" id="KW-1185">Reference proteome</keyword>
<keyword evidence="2 3" id="KW-0732">Signal</keyword>
<evidence type="ECO:0000313" key="4">
    <source>
        <dbReference type="EMBL" id="RMA56679.1"/>
    </source>
</evidence>
<feature type="signal peptide" evidence="3">
    <location>
        <begin position="1"/>
        <end position="23"/>
    </location>
</feature>
<feature type="chain" id="PRO_5018317126" evidence="3">
    <location>
        <begin position="24"/>
        <end position="169"/>
    </location>
</feature>
<dbReference type="AlphaFoldDB" id="A0A3L9YC43"/>
<evidence type="ECO:0000256" key="2">
    <source>
        <dbReference type="ARBA" id="ARBA00022729"/>
    </source>
</evidence>
<gene>
    <name evidence="4" type="ORF">BXY75_3385</name>
</gene>
<dbReference type="GO" id="GO:0050821">
    <property type="term" value="P:protein stabilization"/>
    <property type="evidence" value="ECO:0007669"/>
    <property type="project" value="TreeGrafter"/>
</dbReference>
<dbReference type="SUPFAM" id="SSF111384">
    <property type="entry name" value="OmpH-like"/>
    <property type="match status" value="1"/>
</dbReference>
<protein>
    <submittedName>
        <fullName evidence="4">Periplasmic chaperone for outer membrane proteins Skp</fullName>
    </submittedName>
</protein>
<dbReference type="Gene3D" id="3.30.910.20">
    <property type="entry name" value="Skp domain"/>
    <property type="match status" value="1"/>
</dbReference>
<reference evidence="4 5" key="1">
    <citation type="submission" date="2018-10" db="EMBL/GenBank/DDBJ databases">
        <title>Genomic Encyclopedia of Archaeal and Bacterial Type Strains, Phase II (KMG-II): from individual species to whole genera.</title>
        <authorList>
            <person name="Goeker M."/>
        </authorList>
    </citation>
    <scope>NUCLEOTIDE SEQUENCE [LARGE SCALE GENOMIC DNA]</scope>
    <source>
        <strain evidence="4 5">DSM 23424</strain>
    </source>
</reference>
<dbReference type="EMBL" id="REFC01000017">
    <property type="protein sequence ID" value="RMA56679.1"/>
    <property type="molecule type" value="Genomic_DNA"/>
</dbReference>
<dbReference type="OrthoDB" id="1524711at2"/>
<dbReference type="RefSeq" id="WP_121908898.1">
    <property type="nucleotide sequence ID" value="NZ_REFC01000017.1"/>
</dbReference>
<dbReference type="PANTHER" id="PTHR35089:SF1">
    <property type="entry name" value="CHAPERONE PROTEIN SKP"/>
    <property type="match status" value="1"/>
</dbReference>
<name>A0A3L9YC43_9FLAO</name>
<sequence length="169" mass="18862">MKNFKSLLVAIVLLVGATSFVNAQSKIAHIDTQTLMEAMPEMKAGQNQLEKLKKTYDTEIKGMAKEFEAKVQQYGSEEGTKTQEENEKRVLEVQGMERNISAYRQQALQDLQKKELDVYQPILDKARAAIQKVARAQGIQYVMDSTTGSGLLLADGKDLLPDVKKELGI</sequence>
<dbReference type="PANTHER" id="PTHR35089">
    <property type="entry name" value="CHAPERONE PROTEIN SKP"/>
    <property type="match status" value="1"/>
</dbReference>
<comment type="similarity">
    <text evidence="1">Belongs to the Skp family.</text>
</comment>
<dbReference type="InterPro" id="IPR024930">
    <property type="entry name" value="Skp_dom_sf"/>
</dbReference>
<evidence type="ECO:0000313" key="5">
    <source>
        <dbReference type="Proteomes" id="UP000271339"/>
    </source>
</evidence>
<dbReference type="GO" id="GO:0051082">
    <property type="term" value="F:unfolded protein binding"/>
    <property type="evidence" value="ECO:0007669"/>
    <property type="project" value="InterPro"/>
</dbReference>
<organism evidence="4 5">
    <name type="scientific">Ulvibacter antarcticus</name>
    <dbReference type="NCBI Taxonomy" id="442714"/>
    <lineage>
        <taxon>Bacteria</taxon>
        <taxon>Pseudomonadati</taxon>
        <taxon>Bacteroidota</taxon>
        <taxon>Flavobacteriia</taxon>
        <taxon>Flavobacteriales</taxon>
        <taxon>Flavobacteriaceae</taxon>
        <taxon>Ulvibacter</taxon>
    </lineage>
</organism>
<dbReference type="SMART" id="SM00935">
    <property type="entry name" value="OmpH"/>
    <property type="match status" value="1"/>
</dbReference>
<proteinExistence type="inferred from homology"/>
<comment type="caution">
    <text evidence="4">The sequence shown here is derived from an EMBL/GenBank/DDBJ whole genome shotgun (WGS) entry which is preliminary data.</text>
</comment>